<proteinExistence type="predicted"/>
<gene>
    <name evidence="1" type="ORF">CRENBAI_015651</name>
</gene>
<evidence type="ECO:0000313" key="1">
    <source>
        <dbReference type="EMBL" id="KAK5621001.1"/>
    </source>
</evidence>
<accession>A0AAV9SHU6</accession>
<comment type="caution">
    <text evidence="1">The sequence shown here is derived from an EMBL/GenBank/DDBJ whole genome shotgun (WGS) entry which is preliminary data.</text>
</comment>
<dbReference type="EMBL" id="JAHHUM010000323">
    <property type="protein sequence ID" value="KAK5621001.1"/>
    <property type="molecule type" value="Genomic_DNA"/>
</dbReference>
<sequence length="234" mass="25466">MEDSPSPPASSDYSSMRLCSTNQRQVNFDVQPRHVRLQSDDLAAPRVDREGSSPSFLLTCSQIYSPGLPLCRHSQSRPCCMSPDSDLDVSHLAQLSALLPQHDSLFPPPTSSRSALKSSCQASARLTSSTLAPATHSCLSSACSFSSDLRLSNRSSRTSSFDVFFYSSHPSVFSASCISSMDSLQRYIHLTQHRRSLPPTWPRQLPLLRSTGAQPAPRPLPPAFTSLTPGLACL</sequence>
<keyword evidence="2" id="KW-1185">Reference proteome</keyword>
<organism evidence="1 2">
    <name type="scientific">Crenichthys baileyi</name>
    <name type="common">White River springfish</name>
    <dbReference type="NCBI Taxonomy" id="28760"/>
    <lineage>
        <taxon>Eukaryota</taxon>
        <taxon>Metazoa</taxon>
        <taxon>Chordata</taxon>
        <taxon>Craniata</taxon>
        <taxon>Vertebrata</taxon>
        <taxon>Euteleostomi</taxon>
        <taxon>Actinopterygii</taxon>
        <taxon>Neopterygii</taxon>
        <taxon>Teleostei</taxon>
        <taxon>Neoteleostei</taxon>
        <taxon>Acanthomorphata</taxon>
        <taxon>Ovalentaria</taxon>
        <taxon>Atherinomorphae</taxon>
        <taxon>Cyprinodontiformes</taxon>
        <taxon>Goodeidae</taxon>
        <taxon>Crenichthys</taxon>
    </lineage>
</organism>
<name>A0AAV9SHU6_9TELE</name>
<evidence type="ECO:0000313" key="2">
    <source>
        <dbReference type="Proteomes" id="UP001311232"/>
    </source>
</evidence>
<reference evidence="1 2" key="1">
    <citation type="submission" date="2021-06" db="EMBL/GenBank/DDBJ databases">
        <authorList>
            <person name="Palmer J.M."/>
        </authorList>
    </citation>
    <scope>NUCLEOTIDE SEQUENCE [LARGE SCALE GENOMIC DNA]</scope>
    <source>
        <strain evidence="1 2">MEX-2019</strain>
        <tissue evidence="1">Muscle</tissue>
    </source>
</reference>
<dbReference type="Proteomes" id="UP001311232">
    <property type="component" value="Unassembled WGS sequence"/>
</dbReference>
<dbReference type="AlphaFoldDB" id="A0AAV9SHU6"/>
<protein>
    <submittedName>
        <fullName evidence="1">Uncharacterized protein</fullName>
    </submittedName>
</protein>